<feature type="domain" description="GST C-terminal" evidence="3">
    <location>
        <begin position="83"/>
        <end position="203"/>
    </location>
</feature>
<dbReference type="Pfam" id="PF02798">
    <property type="entry name" value="GST_N"/>
    <property type="match status" value="1"/>
</dbReference>
<dbReference type="SUPFAM" id="SSF52833">
    <property type="entry name" value="Thioredoxin-like"/>
    <property type="match status" value="1"/>
</dbReference>
<dbReference type="PANTHER" id="PTHR44051">
    <property type="entry name" value="GLUTATHIONE S-TRANSFERASE-RELATED"/>
    <property type="match status" value="1"/>
</dbReference>
<gene>
    <name evidence="4" type="ORF">AVDCRST_MAG51-1784</name>
</gene>
<dbReference type="Pfam" id="PF00043">
    <property type="entry name" value="GST_C"/>
    <property type="match status" value="1"/>
</dbReference>
<dbReference type="InterPro" id="IPR036282">
    <property type="entry name" value="Glutathione-S-Trfase_C_sf"/>
</dbReference>
<dbReference type="InterPro" id="IPR040079">
    <property type="entry name" value="Glutathione_S-Trfase"/>
</dbReference>
<accession>A0A6J4PL94</accession>
<dbReference type="Gene3D" id="3.40.30.10">
    <property type="entry name" value="Glutaredoxin"/>
    <property type="match status" value="1"/>
</dbReference>
<evidence type="ECO:0000259" key="3">
    <source>
        <dbReference type="PROSITE" id="PS50405"/>
    </source>
</evidence>
<dbReference type="InterPro" id="IPR036249">
    <property type="entry name" value="Thioredoxin-like_sf"/>
</dbReference>
<dbReference type="InterPro" id="IPR010987">
    <property type="entry name" value="Glutathione-S-Trfase_C-like"/>
</dbReference>
<keyword evidence="4" id="KW-0808">Transferase</keyword>
<comment type="similarity">
    <text evidence="1">Belongs to the GST superfamily.</text>
</comment>
<sequence>MRLYYDESFNPRKACAVARHLQVPLEYRRVRLARGEHRSPEFLAINPNGRLPALQDGELVLWEANAIMCHLSDQAGADLWPRDAAGQVEVQRWFSWDAAHFSRHGGSLYFEYLIKPALGLGEPDTDAIDEAHRQFTASAAVLDAHLSGRKFLLGDRLSVADFAVSAALPYAEAAKLPLADFPAIRRWHGRLEELSGWRDPYPA</sequence>
<dbReference type="PROSITE" id="PS50404">
    <property type="entry name" value="GST_NTER"/>
    <property type="match status" value="1"/>
</dbReference>
<dbReference type="EC" id="2.5.1.18" evidence="4"/>
<dbReference type="SFLD" id="SFLDS00019">
    <property type="entry name" value="Glutathione_Transferase_(cytos"/>
    <property type="match status" value="1"/>
</dbReference>
<name>A0A6J4PL94_9BURK</name>
<dbReference type="AlphaFoldDB" id="A0A6J4PL94"/>
<dbReference type="EMBL" id="CADCUX010000376">
    <property type="protein sequence ID" value="CAA9417211.1"/>
    <property type="molecule type" value="Genomic_DNA"/>
</dbReference>
<protein>
    <submittedName>
        <fullName evidence="4">Glutathione S-transferase</fullName>
        <ecNumber evidence="4">2.5.1.18</ecNumber>
    </submittedName>
</protein>
<evidence type="ECO:0000256" key="1">
    <source>
        <dbReference type="RuleBase" id="RU003494"/>
    </source>
</evidence>
<dbReference type="Gene3D" id="1.20.1050.10">
    <property type="match status" value="1"/>
</dbReference>
<organism evidence="4">
    <name type="scientific">uncultured Ramlibacter sp</name>
    <dbReference type="NCBI Taxonomy" id="260755"/>
    <lineage>
        <taxon>Bacteria</taxon>
        <taxon>Pseudomonadati</taxon>
        <taxon>Pseudomonadota</taxon>
        <taxon>Betaproteobacteria</taxon>
        <taxon>Burkholderiales</taxon>
        <taxon>Comamonadaceae</taxon>
        <taxon>Ramlibacter</taxon>
        <taxon>environmental samples</taxon>
    </lineage>
</organism>
<dbReference type="GO" id="GO:0004364">
    <property type="term" value="F:glutathione transferase activity"/>
    <property type="evidence" value="ECO:0007669"/>
    <property type="project" value="UniProtKB-EC"/>
</dbReference>
<reference evidence="4" key="1">
    <citation type="submission" date="2020-02" db="EMBL/GenBank/DDBJ databases">
        <authorList>
            <person name="Meier V. D."/>
        </authorList>
    </citation>
    <scope>NUCLEOTIDE SEQUENCE</scope>
    <source>
        <strain evidence="4">AVDCRST_MAG51</strain>
    </source>
</reference>
<evidence type="ECO:0000313" key="4">
    <source>
        <dbReference type="EMBL" id="CAA9417211.1"/>
    </source>
</evidence>
<dbReference type="PROSITE" id="PS50405">
    <property type="entry name" value="GST_CTER"/>
    <property type="match status" value="1"/>
</dbReference>
<dbReference type="InterPro" id="IPR004045">
    <property type="entry name" value="Glutathione_S-Trfase_N"/>
</dbReference>
<dbReference type="SFLD" id="SFLDG00358">
    <property type="entry name" value="Main_(cytGST)"/>
    <property type="match status" value="1"/>
</dbReference>
<evidence type="ECO:0000259" key="2">
    <source>
        <dbReference type="PROSITE" id="PS50404"/>
    </source>
</evidence>
<dbReference type="SUPFAM" id="SSF47616">
    <property type="entry name" value="GST C-terminal domain-like"/>
    <property type="match status" value="1"/>
</dbReference>
<proteinExistence type="inferred from homology"/>
<feature type="domain" description="GST N-terminal" evidence="2">
    <location>
        <begin position="1"/>
        <end position="79"/>
    </location>
</feature>
<dbReference type="PANTHER" id="PTHR44051:SF2">
    <property type="entry name" value="HYPOTHETICAL GLUTATHIONE S-TRANSFERASE LIKE PROTEIN"/>
    <property type="match status" value="1"/>
</dbReference>
<dbReference type="InterPro" id="IPR004046">
    <property type="entry name" value="GST_C"/>
</dbReference>